<evidence type="ECO:0000313" key="3">
    <source>
        <dbReference type="Proteomes" id="UP001159363"/>
    </source>
</evidence>
<name>A0ABQ9G2A8_9NEOP</name>
<proteinExistence type="predicted"/>
<feature type="region of interest" description="Disordered" evidence="1">
    <location>
        <begin position="1"/>
        <end position="24"/>
    </location>
</feature>
<dbReference type="PANTHER" id="PTHR33939">
    <property type="entry name" value="PROTEIN CBG22215"/>
    <property type="match status" value="1"/>
</dbReference>
<feature type="compositionally biased region" description="Basic and acidic residues" evidence="1">
    <location>
        <begin position="8"/>
        <end position="20"/>
    </location>
</feature>
<comment type="caution">
    <text evidence="2">The sequence shown here is derived from an EMBL/GenBank/DDBJ whole genome shotgun (WGS) entry which is preliminary data.</text>
</comment>
<dbReference type="Gene3D" id="3.30.420.10">
    <property type="entry name" value="Ribonuclease H-like superfamily/Ribonuclease H"/>
    <property type="match status" value="1"/>
</dbReference>
<reference evidence="2 3" key="1">
    <citation type="submission" date="2023-02" db="EMBL/GenBank/DDBJ databases">
        <title>LHISI_Scaffold_Assembly.</title>
        <authorList>
            <person name="Stuart O.P."/>
            <person name="Cleave R."/>
            <person name="Magrath M.J.L."/>
            <person name="Mikheyev A.S."/>
        </authorList>
    </citation>
    <scope>NUCLEOTIDE SEQUENCE [LARGE SCALE GENOMIC DNA]</scope>
    <source>
        <strain evidence="2">Daus_M_001</strain>
        <tissue evidence="2">Leg muscle</tissue>
    </source>
</reference>
<organism evidence="2 3">
    <name type="scientific">Dryococelus australis</name>
    <dbReference type="NCBI Taxonomy" id="614101"/>
    <lineage>
        <taxon>Eukaryota</taxon>
        <taxon>Metazoa</taxon>
        <taxon>Ecdysozoa</taxon>
        <taxon>Arthropoda</taxon>
        <taxon>Hexapoda</taxon>
        <taxon>Insecta</taxon>
        <taxon>Pterygota</taxon>
        <taxon>Neoptera</taxon>
        <taxon>Polyneoptera</taxon>
        <taxon>Phasmatodea</taxon>
        <taxon>Verophasmatodea</taxon>
        <taxon>Anareolatae</taxon>
        <taxon>Phasmatidae</taxon>
        <taxon>Eurycanthinae</taxon>
        <taxon>Dryococelus</taxon>
    </lineage>
</organism>
<dbReference type="Proteomes" id="UP001159363">
    <property type="component" value="Chromosome 15"/>
</dbReference>
<accession>A0ABQ9G2A8</accession>
<sequence length="591" mass="66209">MRATSETARNEERGRQDSESQRGVGSVLQSVVNIAAASVVSVQKKNTVVHSEGRRIVSNIIAMCDEAAKQKLNQVTARTADYAGVSQTLIKKPEHTVVNIDDFDLFVIRRTIQDFYIQEKHVPTIAKLLPMTVVHAGGINGFIENALLVYKAGTASGDHHCQMNSVNFIKWVTENLAPNLLQSSVVVLDTAPYHYAQIDKPPTKYSVKADMLTWLMNKGITRYMSMQNEDLYKLVEHAKPKEKVYKFDTYLTSLGHTVVRLPPYMCDLNDIELAWVKITIKAIDSVTKTDWEGYCGHVQKLETEYRGKRTVLYILTTVVIPPGSMSKVTNIQHSGQDGHQLTGMTEHEQLRAPIPDHAKDVRIPPRAVFAASRLSRGLKKRDHPPPPTRLCSKEVRMRKECSCPKEIDAAALLCRSCLDRRGWAAVSRSLQDYSGWQQRDCHCHCHRNRTGSIRNSGPEGECAPAPSASSIHVPDTRPPADRPLAYLTRILHLFICSGRGTLPCSLTESVFAKPSWAIQKWPADRMRPTGCQLDSPTLDYRDGTQSRALARRWCSLLTCHGLPQHCSRLRPFPSLMTSASRVRKVDDVGQE</sequence>
<gene>
    <name evidence="2" type="ORF">PR048_032477</name>
</gene>
<protein>
    <submittedName>
        <fullName evidence="2">Uncharacterized protein</fullName>
    </submittedName>
</protein>
<dbReference type="InterPro" id="IPR036397">
    <property type="entry name" value="RNaseH_sf"/>
</dbReference>
<dbReference type="EMBL" id="JARBHB010000016">
    <property type="protein sequence ID" value="KAJ8866617.1"/>
    <property type="molecule type" value="Genomic_DNA"/>
</dbReference>
<evidence type="ECO:0000313" key="2">
    <source>
        <dbReference type="EMBL" id="KAJ8866617.1"/>
    </source>
</evidence>
<evidence type="ECO:0000256" key="1">
    <source>
        <dbReference type="SAM" id="MobiDB-lite"/>
    </source>
</evidence>
<keyword evidence="3" id="KW-1185">Reference proteome</keyword>
<dbReference type="PANTHER" id="PTHR33939:SF1">
    <property type="entry name" value="DUF4371 DOMAIN-CONTAINING PROTEIN"/>
    <property type="match status" value="1"/>
</dbReference>